<keyword evidence="1" id="KW-0732">Signal</keyword>
<keyword evidence="3" id="KW-1185">Reference proteome</keyword>
<dbReference type="Proteomes" id="UP000605970">
    <property type="component" value="Unassembled WGS sequence"/>
</dbReference>
<protein>
    <submittedName>
        <fullName evidence="2">Uncharacterized protein</fullName>
    </submittedName>
</protein>
<name>A0A8S9ZEJ2_9BILA</name>
<feature type="signal peptide" evidence="1">
    <location>
        <begin position="1"/>
        <end position="20"/>
    </location>
</feature>
<comment type="caution">
    <text evidence="2">The sequence shown here is derived from an EMBL/GenBank/DDBJ whole genome shotgun (WGS) entry which is preliminary data.</text>
</comment>
<evidence type="ECO:0000313" key="3">
    <source>
        <dbReference type="Proteomes" id="UP000605970"/>
    </source>
</evidence>
<dbReference type="EMBL" id="JABEBT010000128">
    <property type="protein sequence ID" value="KAF7630841.1"/>
    <property type="molecule type" value="Genomic_DNA"/>
</dbReference>
<proteinExistence type="predicted"/>
<dbReference type="AlphaFoldDB" id="A0A8S9ZEJ2"/>
<sequence>MYKFNYLIILTILFSGETFSMPLNQSTLATEFKLLGFKMNETLSDGAIQLVANKSAELITQNVYKTIKDTFATFAPDSWVSALNKIKITTFRCVVREGVLIGLEIYNKMDTSNFTPTNFTNDQVKTIIASMNYTQDQILSKISTVCSDGWEDVERLCHAVNETMNKLPPHVLQIFAKDLQTITPDELVQMGELFPKLKWLFSLQFYKLMDLLAQSMQGDNKATVQFGQLGAKMYQEKNRCY</sequence>
<accession>A0A8S9ZEJ2</accession>
<feature type="chain" id="PRO_5035851512" evidence="1">
    <location>
        <begin position="21"/>
        <end position="241"/>
    </location>
</feature>
<organism evidence="2 3">
    <name type="scientific">Meloidogyne graminicola</name>
    <dbReference type="NCBI Taxonomy" id="189291"/>
    <lineage>
        <taxon>Eukaryota</taxon>
        <taxon>Metazoa</taxon>
        <taxon>Ecdysozoa</taxon>
        <taxon>Nematoda</taxon>
        <taxon>Chromadorea</taxon>
        <taxon>Rhabditida</taxon>
        <taxon>Tylenchina</taxon>
        <taxon>Tylenchomorpha</taxon>
        <taxon>Tylenchoidea</taxon>
        <taxon>Meloidogynidae</taxon>
        <taxon>Meloidogyninae</taxon>
        <taxon>Meloidogyne</taxon>
    </lineage>
</organism>
<reference evidence="2" key="1">
    <citation type="journal article" date="2020" name="Ecol. Evol.">
        <title>Genome structure and content of the rice root-knot nematode (Meloidogyne graminicola).</title>
        <authorList>
            <person name="Phan N.T."/>
            <person name="Danchin E.G.J."/>
            <person name="Klopp C."/>
            <person name="Perfus-Barbeoch L."/>
            <person name="Kozlowski D.K."/>
            <person name="Koutsovoulos G.D."/>
            <person name="Lopez-Roques C."/>
            <person name="Bouchez O."/>
            <person name="Zahm M."/>
            <person name="Besnard G."/>
            <person name="Bellafiore S."/>
        </authorList>
    </citation>
    <scope>NUCLEOTIDE SEQUENCE</scope>
    <source>
        <strain evidence="2">VN-18</strain>
    </source>
</reference>
<evidence type="ECO:0000313" key="2">
    <source>
        <dbReference type="EMBL" id="KAF7630841.1"/>
    </source>
</evidence>
<evidence type="ECO:0000256" key="1">
    <source>
        <dbReference type="SAM" id="SignalP"/>
    </source>
</evidence>
<gene>
    <name evidence="2" type="ORF">Mgra_00008899</name>
</gene>
<dbReference type="OrthoDB" id="5884600at2759"/>